<evidence type="ECO:0000256" key="3">
    <source>
        <dbReference type="ARBA" id="ARBA00023163"/>
    </source>
</evidence>
<dbReference type="InterPro" id="IPR004827">
    <property type="entry name" value="bZIP"/>
</dbReference>
<evidence type="ECO:0000259" key="5">
    <source>
        <dbReference type="PROSITE" id="PS50217"/>
    </source>
</evidence>
<feature type="compositionally biased region" description="Polar residues" evidence="4">
    <location>
        <begin position="47"/>
        <end position="74"/>
    </location>
</feature>
<feature type="region of interest" description="Disordered" evidence="4">
    <location>
        <begin position="94"/>
        <end position="120"/>
    </location>
</feature>
<gene>
    <name evidence="6" type="ORF">BJ085DRAFT_37189</name>
</gene>
<protein>
    <recommendedName>
        <fullName evidence="5">BZIP domain-containing protein</fullName>
    </recommendedName>
</protein>
<feature type="compositionally biased region" description="Low complexity" evidence="4">
    <location>
        <begin position="94"/>
        <end position="105"/>
    </location>
</feature>
<feature type="compositionally biased region" description="Basic residues" evidence="4">
    <location>
        <begin position="351"/>
        <end position="368"/>
    </location>
</feature>
<dbReference type="SMART" id="SM00338">
    <property type="entry name" value="BRLZ"/>
    <property type="match status" value="1"/>
</dbReference>
<feature type="domain" description="BZIP" evidence="5">
    <location>
        <begin position="349"/>
        <end position="406"/>
    </location>
</feature>
<evidence type="ECO:0000313" key="7">
    <source>
        <dbReference type="Proteomes" id="UP000268162"/>
    </source>
</evidence>
<feature type="region of interest" description="Disordered" evidence="4">
    <location>
        <begin position="21"/>
        <end position="74"/>
    </location>
</feature>
<name>A0A4Q0A0A9_9FUNG</name>
<keyword evidence="7" id="KW-1185">Reference proteome</keyword>
<evidence type="ECO:0000256" key="4">
    <source>
        <dbReference type="SAM" id="MobiDB-lite"/>
    </source>
</evidence>
<dbReference type="SUPFAM" id="SSF57959">
    <property type="entry name" value="Leucine zipper domain"/>
    <property type="match status" value="1"/>
</dbReference>
<dbReference type="Proteomes" id="UP000268162">
    <property type="component" value="Unassembled WGS sequence"/>
</dbReference>
<feature type="compositionally biased region" description="Polar residues" evidence="4">
    <location>
        <begin position="21"/>
        <end position="32"/>
    </location>
</feature>
<dbReference type="GO" id="GO:0000981">
    <property type="term" value="F:DNA-binding transcription factor activity, RNA polymerase II-specific"/>
    <property type="evidence" value="ECO:0007669"/>
    <property type="project" value="TreeGrafter"/>
</dbReference>
<dbReference type="CDD" id="cd14686">
    <property type="entry name" value="bZIP"/>
    <property type="match status" value="1"/>
</dbReference>
<feature type="region of interest" description="Disordered" evidence="4">
    <location>
        <begin position="515"/>
        <end position="546"/>
    </location>
</feature>
<keyword evidence="3" id="KW-0804">Transcription</keyword>
<dbReference type="STRING" id="215637.A0A4Q0A0A9"/>
<proteinExistence type="predicted"/>
<dbReference type="EMBL" id="ML002338">
    <property type="protein sequence ID" value="RKP38692.1"/>
    <property type="molecule type" value="Genomic_DNA"/>
</dbReference>
<reference evidence="7" key="1">
    <citation type="journal article" date="2018" name="Nat. Microbiol.">
        <title>Leveraging single-cell genomics to expand the fungal tree of life.</title>
        <authorList>
            <person name="Ahrendt S.R."/>
            <person name="Quandt C.A."/>
            <person name="Ciobanu D."/>
            <person name="Clum A."/>
            <person name="Salamov A."/>
            <person name="Andreopoulos B."/>
            <person name="Cheng J.F."/>
            <person name="Woyke T."/>
            <person name="Pelin A."/>
            <person name="Henrissat B."/>
            <person name="Reynolds N.K."/>
            <person name="Benny G.L."/>
            <person name="Smith M.E."/>
            <person name="James T.Y."/>
            <person name="Grigoriev I.V."/>
        </authorList>
    </citation>
    <scope>NUCLEOTIDE SEQUENCE [LARGE SCALE GENOMIC DNA]</scope>
    <source>
        <strain evidence="7">RSA 468</strain>
    </source>
</reference>
<evidence type="ECO:0000256" key="1">
    <source>
        <dbReference type="ARBA" id="ARBA00023015"/>
    </source>
</evidence>
<accession>A0A4Q0A0A9</accession>
<dbReference type="PANTHER" id="PTHR23351:SF24">
    <property type="entry name" value="ACTIVATING TRANSCRIPTION FACTOR 3-RELATED"/>
    <property type="match status" value="1"/>
</dbReference>
<dbReference type="PROSITE" id="PS50217">
    <property type="entry name" value="BZIP"/>
    <property type="match status" value="1"/>
</dbReference>
<organism evidence="6 7">
    <name type="scientific">Dimargaris cristalligena</name>
    <dbReference type="NCBI Taxonomy" id="215637"/>
    <lineage>
        <taxon>Eukaryota</taxon>
        <taxon>Fungi</taxon>
        <taxon>Fungi incertae sedis</taxon>
        <taxon>Zoopagomycota</taxon>
        <taxon>Kickxellomycotina</taxon>
        <taxon>Dimargaritomycetes</taxon>
        <taxon>Dimargaritales</taxon>
        <taxon>Dimargaritaceae</taxon>
        <taxon>Dimargaris</taxon>
    </lineage>
</organism>
<dbReference type="InterPro" id="IPR000837">
    <property type="entry name" value="AP-1"/>
</dbReference>
<evidence type="ECO:0000256" key="2">
    <source>
        <dbReference type="ARBA" id="ARBA00023125"/>
    </source>
</evidence>
<dbReference type="PANTHER" id="PTHR23351">
    <property type="entry name" value="FOS TRANSCRIPTION FACTOR-RELATED"/>
    <property type="match status" value="1"/>
</dbReference>
<dbReference type="PROSITE" id="PS00036">
    <property type="entry name" value="BZIP_BASIC"/>
    <property type="match status" value="1"/>
</dbReference>
<dbReference type="GO" id="GO:0005634">
    <property type="term" value="C:nucleus"/>
    <property type="evidence" value="ECO:0007669"/>
    <property type="project" value="TreeGrafter"/>
</dbReference>
<dbReference type="InterPro" id="IPR046347">
    <property type="entry name" value="bZIP_sf"/>
</dbReference>
<feature type="region of interest" description="Disordered" evidence="4">
    <location>
        <begin position="332"/>
        <end position="371"/>
    </location>
</feature>
<evidence type="ECO:0000313" key="6">
    <source>
        <dbReference type="EMBL" id="RKP38692.1"/>
    </source>
</evidence>
<dbReference type="AlphaFoldDB" id="A0A4Q0A0A9"/>
<keyword evidence="2" id="KW-0238">DNA-binding</keyword>
<dbReference type="Gene3D" id="1.20.5.170">
    <property type="match status" value="1"/>
</dbReference>
<dbReference type="GO" id="GO:0000978">
    <property type="term" value="F:RNA polymerase II cis-regulatory region sequence-specific DNA binding"/>
    <property type="evidence" value="ECO:0007669"/>
    <property type="project" value="TreeGrafter"/>
</dbReference>
<dbReference type="Pfam" id="PF07716">
    <property type="entry name" value="bZIP_2"/>
    <property type="match status" value="1"/>
</dbReference>
<sequence>MSQASGPGNVTGTMVASQLTQHSSSAAMSGQMSPYFPHGGSGIHATRASSSGTASETSPLANSTMMGNLNTASLSQGGVDQRTWALLNAVVQGSSGSPVPSLQSPRTCSPFTGTRGAPPTNNSVVVGLANFNKSDSDGEAVSDSSLPRSVPSALLANSMHPPQLSIYQRRMSTNGSKKIAPLCTPTLMTAQEQPQGIYPSPHPHMHHNPHMLALYSPAMASPFLGYSTFASSFSAPPTPCDGAPMDMMVSAGNKHFHPYLNGPASLSPTDDSFGFSAGLMPTSLGHTPCSAAASGSLAHMNGGNLGGPSGMVNGIPLSAGVDMNLHDNLSYYGEGNSVPPPDQYESVSNRRLSRRRERNRLAARRSREKRSQYITDLQNQNTMLHRQLLQIHQQLKACTEELNQFRRMYPSPISPGFSLSNTAVTSNNHGCNSSSSGHSTLMGVGGAGSEGTGMSSAATHHGGHPPPLTASLITAGMSSAPPVSPMIPTGLVSPAMYAPYFPQSPGFPFLVSQATGTTPTSGPQEGMSHCVSQSPSASPDSFGHRL</sequence>
<keyword evidence="1" id="KW-0805">Transcription regulation</keyword>
<feature type="compositionally biased region" description="Polar residues" evidence="4">
    <location>
        <begin position="530"/>
        <end position="539"/>
    </location>
</feature>